<dbReference type="InterPro" id="IPR045179">
    <property type="entry name" value="YgfZ/GcvT"/>
</dbReference>
<sequence>MSNIFTHPVNSRTLTTFKDLEKELILLPQLNYLFDLSYIGVVDVIGDKAIDFLQGQLTCDVQSVYDIQMIQGAQCNLKGRILALMDIIDWQGIKLILPADLEEATINSLNKYALLSRVSLKTSKCFKIFGFYLQNQKDIIPDSDFFPSTPYSQTYNAHSCFYHLGNGFYILLTLAENAQEIQQRFVNKEQFLGSLTWHTLRLYQKQIEIYPESRGLFLPHRLDLQQTPYISFNKGCYKGQEIIARMHYKATLKHQMKICEIKTEQKIYSGQKILNQPEGTELGELVDFSILGLDHYLVAVSILKEADRTVFLEGCHQSIELTDVKSLPLA</sequence>
<dbReference type="RefSeq" id="WP_058387646.1">
    <property type="nucleotide sequence ID" value="NZ_LNXW01000013.1"/>
</dbReference>
<evidence type="ECO:0000313" key="2">
    <source>
        <dbReference type="Proteomes" id="UP000054921"/>
    </source>
</evidence>
<evidence type="ECO:0000313" key="1">
    <source>
        <dbReference type="EMBL" id="KTC79457.1"/>
    </source>
</evidence>
<dbReference type="AlphaFoldDB" id="A0A0W0S8N2"/>
<reference evidence="1 2" key="1">
    <citation type="submission" date="2015-11" db="EMBL/GenBank/DDBJ databases">
        <title>Genomic analysis of 38 Legionella species identifies large and diverse effector repertoires.</title>
        <authorList>
            <person name="Burstein D."/>
            <person name="Amaro F."/>
            <person name="Zusman T."/>
            <person name="Lifshitz Z."/>
            <person name="Cohen O."/>
            <person name="Gilbert J.A."/>
            <person name="Pupko T."/>
            <person name="Shuman H.A."/>
            <person name="Segal G."/>
        </authorList>
    </citation>
    <scope>NUCLEOTIDE SEQUENCE [LARGE SCALE GENOMIC DNA]</scope>
    <source>
        <strain evidence="1 2">ORW</strain>
    </source>
</reference>
<dbReference type="Gene3D" id="2.40.30.160">
    <property type="match status" value="1"/>
</dbReference>
<name>A0A0W0S8N2_9GAMM</name>
<dbReference type="PATRIC" id="fig|28084.5.peg.1607"/>
<accession>A0A0W0S8N2</accession>
<dbReference type="OrthoDB" id="9796287at2"/>
<organism evidence="1 2">
    <name type="scientific">Legionella cherrii</name>
    <dbReference type="NCBI Taxonomy" id="28084"/>
    <lineage>
        <taxon>Bacteria</taxon>
        <taxon>Pseudomonadati</taxon>
        <taxon>Pseudomonadota</taxon>
        <taxon>Gammaproteobacteria</taxon>
        <taxon>Legionellales</taxon>
        <taxon>Legionellaceae</taxon>
        <taxon>Legionella</taxon>
    </lineage>
</organism>
<dbReference type="STRING" id="28084.Lche_1477"/>
<dbReference type="GO" id="GO:0016226">
    <property type="term" value="P:iron-sulfur cluster assembly"/>
    <property type="evidence" value="ECO:0007669"/>
    <property type="project" value="TreeGrafter"/>
</dbReference>
<comment type="caution">
    <text evidence="1">The sequence shown here is derived from an EMBL/GenBank/DDBJ whole genome shotgun (WGS) entry which is preliminary data.</text>
</comment>
<dbReference type="Gene3D" id="3.30.70.1630">
    <property type="match status" value="1"/>
</dbReference>
<proteinExistence type="predicted"/>
<dbReference type="EMBL" id="LNXW01000013">
    <property type="protein sequence ID" value="KTC79457.1"/>
    <property type="molecule type" value="Genomic_DNA"/>
</dbReference>
<dbReference type="InterPro" id="IPR017703">
    <property type="entry name" value="YgfZ/GCV_T_CS"/>
</dbReference>
<dbReference type="PANTHER" id="PTHR22602:SF0">
    <property type="entry name" value="TRANSFERASE CAF17, MITOCHONDRIAL-RELATED"/>
    <property type="match status" value="1"/>
</dbReference>
<dbReference type="Gene3D" id="3.30.70.1400">
    <property type="entry name" value="Aminomethyltransferase beta-barrel domains"/>
    <property type="match status" value="1"/>
</dbReference>
<protein>
    <submittedName>
        <fullName evidence="1">Glycine cleavage T protein</fullName>
    </submittedName>
</protein>
<dbReference type="Proteomes" id="UP000054921">
    <property type="component" value="Unassembled WGS sequence"/>
</dbReference>
<gene>
    <name evidence="1" type="ORF">Lche_1477</name>
</gene>
<dbReference type="PANTHER" id="PTHR22602">
    <property type="entry name" value="TRANSFERASE CAF17, MITOCHONDRIAL-RELATED"/>
    <property type="match status" value="1"/>
</dbReference>
<dbReference type="NCBIfam" id="TIGR03317">
    <property type="entry name" value="ygfZ_signature"/>
    <property type="match status" value="1"/>
</dbReference>
<dbReference type="SUPFAM" id="SSF103025">
    <property type="entry name" value="Folate-binding domain"/>
    <property type="match status" value="1"/>
</dbReference>